<name>A0A6G1KNL2_9PLEO</name>
<evidence type="ECO:0000256" key="1">
    <source>
        <dbReference type="SAM" id="MobiDB-lite"/>
    </source>
</evidence>
<organism evidence="2 3">
    <name type="scientific">Pleomassaria siparia CBS 279.74</name>
    <dbReference type="NCBI Taxonomy" id="1314801"/>
    <lineage>
        <taxon>Eukaryota</taxon>
        <taxon>Fungi</taxon>
        <taxon>Dikarya</taxon>
        <taxon>Ascomycota</taxon>
        <taxon>Pezizomycotina</taxon>
        <taxon>Dothideomycetes</taxon>
        <taxon>Pleosporomycetidae</taxon>
        <taxon>Pleosporales</taxon>
        <taxon>Pleomassariaceae</taxon>
        <taxon>Pleomassaria</taxon>
    </lineage>
</organism>
<evidence type="ECO:0000313" key="2">
    <source>
        <dbReference type="EMBL" id="KAF2714486.1"/>
    </source>
</evidence>
<gene>
    <name evidence="2" type="ORF">K504DRAFT_456719</name>
</gene>
<evidence type="ECO:0000313" key="3">
    <source>
        <dbReference type="Proteomes" id="UP000799428"/>
    </source>
</evidence>
<dbReference type="Proteomes" id="UP000799428">
    <property type="component" value="Unassembled WGS sequence"/>
</dbReference>
<accession>A0A6G1KNL2</accession>
<feature type="compositionally biased region" description="Basic and acidic residues" evidence="1">
    <location>
        <begin position="84"/>
        <end position="93"/>
    </location>
</feature>
<sequence length="219" mass="24310">DAHIADEHTTDDDMLSLINAASWNAKGLHKNNAHFYNGPSNNNTTIKLRQNLASTSFKLSPDIINSGRAKLTSTAKRGRSTDSPVEHKEEESPFKRARLTKETEYTTRATDFQLEHVRVVVYGYNNPLKPLFRLDLSSAITCERDMGLVDKLKHATGEITQDSLDVRALRTAITRNLSCAKYPVVPIITHGLLADANLIVTEDDVNWLDNGLKAAAVEI</sequence>
<dbReference type="AlphaFoldDB" id="A0A6G1KNL2"/>
<reference evidence="2" key="1">
    <citation type="journal article" date="2020" name="Stud. Mycol.">
        <title>101 Dothideomycetes genomes: a test case for predicting lifestyles and emergence of pathogens.</title>
        <authorList>
            <person name="Haridas S."/>
            <person name="Albert R."/>
            <person name="Binder M."/>
            <person name="Bloem J."/>
            <person name="Labutti K."/>
            <person name="Salamov A."/>
            <person name="Andreopoulos B."/>
            <person name="Baker S."/>
            <person name="Barry K."/>
            <person name="Bills G."/>
            <person name="Bluhm B."/>
            <person name="Cannon C."/>
            <person name="Castanera R."/>
            <person name="Culley D."/>
            <person name="Daum C."/>
            <person name="Ezra D."/>
            <person name="Gonzalez J."/>
            <person name="Henrissat B."/>
            <person name="Kuo A."/>
            <person name="Liang C."/>
            <person name="Lipzen A."/>
            <person name="Lutzoni F."/>
            <person name="Magnuson J."/>
            <person name="Mondo S."/>
            <person name="Nolan M."/>
            <person name="Ohm R."/>
            <person name="Pangilinan J."/>
            <person name="Park H.-J."/>
            <person name="Ramirez L."/>
            <person name="Alfaro M."/>
            <person name="Sun H."/>
            <person name="Tritt A."/>
            <person name="Yoshinaga Y."/>
            <person name="Zwiers L.-H."/>
            <person name="Turgeon B."/>
            <person name="Goodwin S."/>
            <person name="Spatafora J."/>
            <person name="Crous P."/>
            <person name="Grigoriev I."/>
        </authorList>
    </citation>
    <scope>NUCLEOTIDE SEQUENCE</scope>
    <source>
        <strain evidence="2">CBS 279.74</strain>
    </source>
</reference>
<dbReference type="EMBL" id="MU005764">
    <property type="protein sequence ID" value="KAF2714486.1"/>
    <property type="molecule type" value="Genomic_DNA"/>
</dbReference>
<feature type="region of interest" description="Disordered" evidence="1">
    <location>
        <begin position="68"/>
        <end position="93"/>
    </location>
</feature>
<feature type="non-terminal residue" evidence="2">
    <location>
        <position position="1"/>
    </location>
</feature>
<keyword evidence="3" id="KW-1185">Reference proteome</keyword>
<proteinExistence type="predicted"/>
<protein>
    <submittedName>
        <fullName evidence="2">Uncharacterized protein</fullName>
    </submittedName>
</protein>